<evidence type="ECO:0000313" key="1">
    <source>
        <dbReference type="EMBL" id="GBM12617.1"/>
    </source>
</evidence>
<accession>A0A4Y2D913</accession>
<proteinExistence type="predicted"/>
<organism evidence="1 2">
    <name type="scientific">Araneus ventricosus</name>
    <name type="common">Orbweaver spider</name>
    <name type="synonym">Epeira ventricosa</name>
    <dbReference type="NCBI Taxonomy" id="182803"/>
    <lineage>
        <taxon>Eukaryota</taxon>
        <taxon>Metazoa</taxon>
        <taxon>Ecdysozoa</taxon>
        <taxon>Arthropoda</taxon>
        <taxon>Chelicerata</taxon>
        <taxon>Arachnida</taxon>
        <taxon>Araneae</taxon>
        <taxon>Araneomorphae</taxon>
        <taxon>Entelegynae</taxon>
        <taxon>Araneoidea</taxon>
        <taxon>Araneidae</taxon>
        <taxon>Araneus</taxon>
    </lineage>
</organism>
<sequence>MFTWSALEPVVVIDSTMKFVDYLNVIVDQLYPLIASVFRTAMDCSSKTSTLMQGLNLHDFRNMTQSSGYCPGHQIPLILFQSGICELSWNVSYDSSPCNLATHLQTCAWIFGLPPERYQKLIEPISAVLKLLCNLNVGLQVFSLIFLLFSVSAT</sequence>
<comment type="caution">
    <text evidence="1">The sequence shown here is derived from an EMBL/GenBank/DDBJ whole genome shotgun (WGS) entry which is preliminary data.</text>
</comment>
<protein>
    <submittedName>
        <fullName evidence="1">Uncharacterized protein</fullName>
    </submittedName>
</protein>
<keyword evidence="2" id="KW-1185">Reference proteome</keyword>
<dbReference type="EMBL" id="BGPR01000316">
    <property type="protein sequence ID" value="GBM12617.1"/>
    <property type="molecule type" value="Genomic_DNA"/>
</dbReference>
<name>A0A4Y2D913_ARAVE</name>
<dbReference type="Proteomes" id="UP000499080">
    <property type="component" value="Unassembled WGS sequence"/>
</dbReference>
<reference evidence="1 2" key="1">
    <citation type="journal article" date="2019" name="Sci. Rep.">
        <title>Orb-weaving spider Araneus ventricosus genome elucidates the spidroin gene catalogue.</title>
        <authorList>
            <person name="Kono N."/>
            <person name="Nakamura H."/>
            <person name="Ohtoshi R."/>
            <person name="Moran D.A.P."/>
            <person name="Shinohara A."/>
            <person name="Yoshida Y."/>
            <person name="Fujiwara M."/>
            <person name="Mori M."/>
            <person name="Tomita M."/>
            <person name="Arakawa K."/>
        </authorList>
    </citation>
    <scope>NUCLEOTIDE SEQUENCE [LARGE SCALE GENOMIC DNA]</scope>
</reference>
<dbReference type="AlphaFoldDB" id="A0A4Y2D913"/>
<evidence type="ECO:0000313" key="2">
    <source>
        <dbReference type="Proteomes" id="UP000499080"/>
    </source>
</evidence>
<gene>
    <name evidence="1" type="ORF">AVEN_146795_1</name>
</gene>